<dbReference type="Proteomes" id="UP000600799">
    <property type="component" value="Unassembled WGS sequence"/>
</dbReference>
<protein>
    <recommendedName>
        <fullName evidence="4">Lipoprotein</fullName>
    </recommendedName>
</protein>
<name>A0ABS0HHP5_9SPHN</name>
<gene>
    <name evidence="2" type="ORF">I2488_12285</name>
</gene>
<keyword evidence="3" id="KW-1185">Reference proteome</keyword>
<evidence type="ECO:0000313" key="3">
    <source>
        <dbReference type="Proteomes" id="UP000600799"/>
    </source>
</evidence>
<proteinExistence type="predicted"/>
<sequence length="203" mass="20726">MATTAPSGAANVGPQPSSAQPAMLDPCVVALSEHRPGTCIPALTPIQIELAEPLSSRTSVTGQTFGLALVSPIVVGGNQLIAAGTTGQGEVVHAKKTGVGVGGELVLAARFLQIGEKRLRLRSMHLNGAGRDQQGLAFAVGVAVGFPALFVRGKHIDVPAGAFADAKTAEPFWVDVPADAAEKPAEPRSIEKVVTKEGVSNVP</sequence>
<organism evidence="2 3">
    <name type="scientific">Novosphingobium jiangmenense</name>
    <dbReference type="NCBI Taxonomy" id="2791981"/>
    <lineage>
        <taxon>Bacteria</taxon>
        <taxon>Pseudomonadati</taxon>
        <taxon>Pseudomonadota</taxon>
        <taxon>Alphaproteobacteria</taxon>
        <taxon>Sphingomonadales</taxon>
        <taxon>Sphingomonadaceae</taxon>
        <taxon>Novosphingobium</taxon>
    </lineage>
</organism>
<comment type="caution">
    <text evidence="2">The sequence shown here is derived from an EMBL/GenBank/DDBJ whole genome shotgun (WGS) entry which is preliminary data.</text>
</comment>
<accession>A0ABS0HHP5</accession>
<reference evidence="2 3" key="1">
    <citation type="submission" date="2020-11" db="EMBL/GenBank/DDBJ databases">
        <title>The genome sequence of Novosphingobium sp. 1Y9A.</title>
        <authorList>
            <person name="Liu Y."/>
        </authorList>
    </citation>
    <scope>NUCLEOTIDE SEQUENCE [LARGE SCALE GENOMIC DNA]</scope>
    <source>
        <strain evidence="2 3">1Y9A</strain>
    </source>
</reference>
<evidence type="ECO:0000256" key="1">
    <source>
        <dbReference type="SAM" id="MobiDB-lite"/>
    </source>
</evidence>
<evidence type="ECO:0000313" key="2">
    <source>
        <dbReference type="EMBL" id="MBF9151784.1"/>
    </source>
</evidence>
<evidence type="ECO:0008006" key="4">
    <source>
        <dbReference type="Google" id="ProtNLM"/>
    </source>
</evidence>
<dbReference type="EMBL" id="JADQDC010000008">
    <property type="protein sequence ID" value="MBF9151784.1"/>
    <property type="molecule type" value="Genomic_DNA"/>
</dbReference>
<feature type="region of interest" description="Disordered" evidence="1">
    <location>
        <begin position="1"/>
        <end position="20"/>
    </location>
</feature>